<dbReference type="SUPFAM" id="SSF51735">
    <property type="entry name" value="NAD(P)-binding Rossmann-fold domains"/>
    <property type="match status" value="1"/>
</dbReference>
<dbReference type="InterPro" id="IPR001282">
    <property type="entry name" value="G6P_DH"/>
</dbReference>
<dbReference type="Pfam" id="PF00479">
    <property type="entry name" value="G6PD_N"/>
    <property type="match status" value="1"/>
</dbReference>
<feature type="binding site" evidence="7">
    <location>
        <position position="214"/>
    </location>
    <ligand>
        <name>substrate</name>
    </ligand>
</feature>
<dbReference type="SUPFAM" id="SSF55347">
    <property type="entry name" value="Glyceraldehyde-3-phosphate dehydrogenase-like, C-terminal domain"/>
    <property type="match status" value="1"/>
</dbReference>
<protein>
    <recommendedName>
        <fullName evidence="7">Glucose-6-phosphate 1-dehydrogenase</fullName>
        <shortName evidence="7">G6PD</shortName>
        <ecNumber evidence="7">1.1.1.49</ecNumber>
    </recommendedName>
</protein>
<feature type="region of interest" description="Disordered" evidence="8">
    <location>
        <begin position="440"/>
        <end position="471"/>
    </location>
</feature>
<dbReference type="GO" id="GO:0004345">
    <property type="term" value="F:glucose-6-phosphate dehydrogenase activity"/>
    <property type="evidence" value="ECO:0007669"/>
    <property type="project" value="UniProtKB-UniRule"/>
</dbReference>
<sequence length="471" mass="51782">MQTPEATVIGLVGGTGDLARRMVIPGCFHLMVAGLLPEQCRIVGLALDDLDDDGFKEVVRHSLDEHARIAVEDEAWERFAAIISFARAQDASDYKTAFEQAEHALGGAPRRLFHLAVPPSAAASVVRTIQDAGLADKDRTRVILEKPFGTDLESARALNAGLHEVLDEGQIFRIDHFLGKEGLQNILALRFANAFIEPVFNRDHVDSIQIDVPEQLTIVGRAGFYEQTGCLKDMVTTHLLQVLGFVAMEPPVSLAPEPLRDRTGDVFASLQPIDPADVVYGQYDGYRDEPGVAPDSSVETFVAARVEIDSWRWAGVPIFLRTGKGMAVSRETVTVVFKEPPMQLFEHAPEVHDARNALRFELHDPPGIALEFLGKQPGPHLTVEESELDFGVRAADRDKLLAPYERLFHDALVGDQTLFTRADGVERVWEVAAPLLAHPPAPKPYAQGSWGPDEAQQLTGPRGWELSARHA</sequence>
<dbReference type="PANTHER" id="PTHR23429">
    <property type="entry name" value="GLUCOSE-6-PHOSPHATE 1-DEHYDROGENASE G6PD"/>
    <property type="match status" value="1"/>
</dbReference>
<dbReference type="Gene3D" id="3.30.360.10">
    <property type="entry name" value="Dihydrodipicolinate Reductase, domain 2"/>
    <property type="match status" value="1"/>
</dbReference>
<evidence type="ECO:0000256" key="3">
    <source>
        <dbReference type="ARBA" id="ARBA00022526"/>
    </source>
</evidence>
<proteinExistence type="inferred from homology"/>
<comment type="catalytic activity">
    <reaction evidence="7">
        <text>D-glucose 6-phosphate + NADP(+) = 6-phospho-D-glucono-1,5-lactone + NADPH + H(+)</text>
        <dbReference type="Rhea" id="RHEA:15841"/>
        <dbReference type="ChEBI" id="CHEBI:15378"/>
        <dbReference type="ChEBI" id="CHEBI:57783"/>
        <dbReference type="ChEBI" id="CHEBI:57955"/>
        <dbReference type="ChEBI" id="CHEBI:58349"/>
        <dbReference type="ChEBI" id="CHEBI:61548"/>
        <dbReference type="EC" id="1.1.1.49"/>
    </reaction>
</comment>
<evidence type="ECO:0000256" key="4">
    <source>
        <dbReference type="ARBA" id="ARBA00022857"/>
    </source>
</evidence>
<keyword evidence="5 7" id="KW-0560">Oxidoreductase</keyword>
<keyword evidence="3 7" id="KW-0313">Glucose metabolism</keyword>
<dbReference type="PIRSF" id="PIRSF000110">
    <property type="entry name" value="G6PD"/>
    <property type="match status" value="1"/>
</dbReference>
<feature type="domain" description="Glucose-6-phosphate dehydrogenase C-terminal" evidence="10">
    <location>
        <begin position="187"/>
        <end position="461"/>
    </location>
</feature>
<accession>A0A9X3MUF1</accession>
<dbReference type="Proteomes" id="UP001149140">
    <property type="component" value="Unassembled WGS sequence"/>
</dbReference>
<evidence type="ECO:0000256" key="8">
    <source>
        <dbReference type="SAM" id="MobiDB-lite"/>
    </source>
</evidence>
<evidence type="ECO:0000256" key="5">
    <source>
        <dbReference type="ARBA" id="ARBA00023002"/>
    </source>
</evidence>
<evidence type="ECO:0000256" key="7">
    <source>
        <dbReference type="HAMAP-Rule" id="MF_00966"/>
    </source>
</evidence>
<keyword evidence="6 7" id="KW-0119">Carbohydrate metabolism</keyword>
<comment type="function">
    <text evidence="7">Catalyzes the oxidation of glucose 6-phosphate to 6-phosphogluconolactone.</text>
</comment>
<feature type="binding site" evidence="7">
    <location>
        <position position="324"/>
    </location>
    <ligand>
        <name>substrate</name>
    </ligand>
</feature>
<dbReference type="GO" id="GO:0006006">
    <property type="term" value="P:glucose metabolic process"/>
    <property type="evidence" value="ECO:0007669"/>
    <property type="project" value="UniProtKB-KW"/>
</dbReference>
<feature type="active site" description="Proton acceptor" evidence="7">
    <location>
        <position position="238"/>
    </location>
</feature>
<comment type="caution">
    <text evidence="11">The sequence shown here is derived from an EMBL/GenBank/DDBJ whole genome shotgun (WGS) entry which is preliminary data.</text>
</comment>
<dbReference type="Pfam" id="PF02781">
    <property type="entry name" value="G6PD_C"/>
    <property type="match status" value="1"/>
</dbReference>
<dbReference type="GO" id="GO:0050661">
    <property type="term" value="F:NADP binding"/>
    <property type="evidence" value="ECO:0007669"/>
    <property type="project" value="UniProtKB-UniRule"/>
</dbReference>
<dbReference type="InterPro" id="IPR036291">
    <property type="entry name" value="NAD(P)-bd_dom_sf"/>
</dbReference>
<evidence type="ECO:0000313" key="11">
    <source>
        <dbReference type="EMBL" id="MDA0162904.1"/>
    </source>
</evidence>
<dbReference type="PROSITE" id="PS00069">
    <property type="entry name" value="G6P_DEHYDROGENASE"/>
    <property type="match status" value="1"/>
</dbReference>
<evidence type="ECO:0000256" key="1">
    <source>
        <dbReference type="ARBA" id="ARBA00004937"/>
    </source>
</evidence>
<organism evidence="11 12">
    <name type="scientific">Solirubrobacter ginsenosidimutans</name>
    <dbReference type="NCBI Taxonomy" id="490573"/>
    <lineage>
        <taxon>Bacteria</taxon>
        <taxon>Bacillati</taxon>
        <taxon>Actinomycetota</taxon>
        <taxon>Thermoleophilia</taxon>
        <taxon>Solirubrobacterales</taxon>
        <taxon>Solirubrobacteraceae</taxon>
        <taxon>Solirubrobacter</taxon>
    </lineage>
</organism>
<dbReference type="AlphaFoldDB" id="A0A9X3MUF1"/>
<dbReference type="InterPro" id="IPR022674">
    <property type="entry name" value="G6P_DH_NAD-bd"/>
</dbReference>
<feature type="binding site" evidence="7">
    <location>
        <begin position="13"/>
        <end position="20"/>
    </location>
    <ligand>
        <name>NADP(+)</name>
        <dbReference type="ChEBI" id="CHEBI:58349"/>
    </ligand>
</feature>
<name>A0A9X3MUF1_9ACTN</name>
<dbReference type="GO" id="GO:0009051">
    <property type="term" value="P:pentose-phosphate shunt, oxidative branch"/>
    <property type="evidence" value="ECO:0007669"/>
    <property type="project" value="TreeGrafter"/>
</dbReference>
<feature type="binding site" evidence="7">
    <location>
        <position position="146"/>
    </location>
    <ligand>
        <name>NADP(+)</name>
        <dbReference type="ChEBI" id="CHEBI:58349"/>
    </ligand>
</feature>
<comment type="similarity">
    <text evidence="2 7">Belongs to the glucose-6-phosphate dehydrogenase family.</text>
</comment>
<reference evidence="11" key="1">
    <citation type="submission" date="2022-10" db="EMBL/GenBank/DDBJ databases">
        <title>The WGS of Solirubrobacter ginsenosidimutans DSM 21036.</title>
        <authorList>
            <person name="Jiang Z."/>
        </authorList>
    </citation>
    <scope>NUCLEOTIDE SEQUENCE</scope>
    <source>
        <strain evidence="11">DSM 21036</strain>
    </source>
</reference>
<feature type="binding site" evidence="7">
    <location>
        <position position="233"/>
    </location>
    <ligand>
        <name>substrate</name>
    </ligand>
</feature>
<comment type="pathway">
    <text evidence="1 7">Carbohydrate degradation; pentose phosphate pathway; D-ribulose 5-phosphate from D-glucose 6-phosphate (oxidative stage): step 1/3.</text>
</comment>
<feature type="binding site" evidence="7">
    <location>
        <position position="180"/>
    </location>
    <ligand>
        <name>substrate</name>
    </ligand>
</feature>
<dbReference type="HAMAP" id="MF_00966">
    <property type="entry name" value="G6PD"/>
    <property type="match status" value="1"/>
</dbReference>
<dbReference type="Gene3D" id="3.40.50.720">
    <property type="entry name" value="NAD(P)-binding Rossmann-like Domain"/>
    <property type="match status" value="1"/>
</dbReference>
<dbReference type="EC" id="1.1.1.49" evidence="7"/>
<dbReference type="NCBIfam" id="TIGR00871">
    <property type="entry name" value="zwf"/>
    <property type="match status" value="1"/>
</dbReference>
<feature type="binding site" evidence="7">
    <location>
        <position position="176"/>
    </location>
    <ligand>
        <name>substrate</name>
    </ligand>
</feature>
<dbReference type="GO" id="GO:0005829">
    <property type="term" value="C:cytosol"/>
    <property type="evidence" value="ECO:0007669"/>
    <property type="project" value="TreeGrafter"/>
</dbReference>
<evidence type="ECO:0000256" key="2">
    <source>
        <dbReference type="ARBA" id="ARBA00009975"/>
    </source>
</evidence>
<dbReference type="PANTHER" id="PTHR23429:SF0">
    <property type="entry name" value="GLUCOSE-6-PHOSPHATE 1-DEHYDROGENASE"/>
    <property type="match status" value="1"/>
</dbReference>
<feature type="domain" description="Glucose-6-phosphate dehydrogenase NAD-binding" evidence="9">
    <location>
        <begin position="11"/>
        <end position="185"/>
    </location>
</feature>
<evidence type="ECO:0000256" key="6">
    <source>
        <dbReference type="ARBA" id="ARBA00023277"/>
    </source>
</evidence>
<keyword evidence="12" id="KW-1185">Reference proteome</keyword>
<dbReference type="InterPro" id="IPR019796">
    <property type="entry name" value="G6P_DH_AS"/>
</dbReference>
<evidence type="ECO:0000313" key="12">
    <source>
        <dbReference type="Proteomes" id="UP001149140"/>
    </source>
</evidence>
<dbReference type="EMBL" id="JAPDOD010000021">
    <property type="protein sequence ID" value="MDA0162904.1"/>
    <property type="molecule type" value="Genomic_DNA"/>
</dbReference>
<keyword evidence="4 7" id="KW-0521">NADP</keyword>
<evidence type="ECO:0000259" key="10">
    <source>
        <dbReference type="Pfam" id="PF02781"/>
    </source>
</evidence>
<dbReference type="InterPro" id="IPR022675">
    <property type="entry name" value="G6P_DH_C"/>
</dbReference>
<evidence type="ECO:0000259" key="9">
    <source>
        <dbReference type="Pfam" id="PF00479"/>
    </source>
</evidence>
<gene>
    <name evidence="7 11" type="primary">zwf</name>
    <name evidence="11" type="ORF">OM076_21710</name>
</gene>
<dbReference type="PRINTS" id="PR00079">
    <property type="entry name" value="G6PDHDRGNASE"/>
</dbReference>
<dbReference type="RefSeq" id="WP_270042145.1">
    <property type="nucleotide sequence ID" value="NZ_JAPDOD010000021.1"/>
</dbReference>
<comment type="caution">
    <text evidence="7">Lacks conserved residue(s) required for the propagation of feature annotation.</text>
</comment>